<reference evidence="1" key="1">
    <citation type="submission" date="2024-05" db="EMBL/GenBank/DDBJ databases">
        <title>Metabacillus sp. nov., isolated from the rhizosphere soil of tomato plants.</title>
        <authorList>
            <person name="Ma R."/>
        </authorList>
    </citation>
    <scope>NUCLEOTIDE SEQUENCE</scope>
    <source>
        <strain evidence="1">DBTR6</strain>
    </source>
</reference>
<dbReference type="EMBL" id="JAIQUM010000003">
    <property type="protein sequence ID" value="MBZ5749135.1"/>
    <property type="molecule type" value="Genomic_DNA"/>
</dbReference>
<proteinExistence type="predicted"/>
<sequence length="60" mass="6880">MNNEGLSLGPMTINGHHINVTVYTTEELTENERQERLREIHQKMISALPTYQIDVDLDGI</sequence>
<gene>
    <name evidence="1" type="ORF">K9V48_02495</name>
</gene>
<protein>
    <submittedName>
        <fullName evidence="1">Uncharacterized protein</fullName>
    </submittedName>
</protein>
<dbReference type="RefSeq" id="WP_224136622.1">
    <property type="nucleotide sequence ID" value="NZ_JAIQUM010000003.1"/>
</dbReference>
<comment type="caution">
    <text evidence="1">The sequence shown here is derived from an EMBL/GenBank/DDBJ whole genome shotgun (WGS) entry which is preliminary data.</text>
</comment>
<keyword evidence="2" id="KW-1185">Reference proteome</keyword>
<evidence type="ECO:0000313" key="1">
    <source>
        <dbReference type="EMBL" id="MBZ5749135.1"/>
    </source>
</evidence>
<evidence type="ECO:0000313" key="2">
    <source>
        <dbReference type="Proteomes" id="UP001165287"/>
    </source>
</evidence>
<accession>A0ABS7ULD8</accession>
<name>A0ABS7ULD8_9BACI</name>
<dbReference type="Proteomes" id="UP001165287">
    <property type="component" value="Unassembled WGS sequence"/>
</dbReference>
<organism evidence="1 2">
    <name type="scientific">Metabacillus rhizolycopersici</name>
    <dbReference type="NCBI Taxonomy" id="2875709"/>
    <lineage>
        <taxon>Bacteria</taxon>
        <taxon>Bacillati</taxon>
        <taxon>Bacillota</taxon>
        <taxon>Bacilli</taxon>
        <taxon>Bacillales</taxon>
        <taxon>Bacillaceae</taxon>
        <taxon>Metabacillus</taxon>
    </lineage>
</organism>